<protein>
    <submittedName>
        <fullName evidence="1">Uncharacterized protein</fullName>
    </submittedName>
</protein>
<evidence type="ECO:0000313" key="1">
    <source>
        <dbReference type="EMBL" id="OJJ35868.1"/>
    </source>
</evidence>
<dbReference type="GeneID" id="63751320"/>
<dbReference type="Proteomes" id="UP000184383">
    <property type="component" value="Unassembled WGS sequence"/>
</dbReference>
<evidence type="ECO:0000313" key="2">
    <source>
        <dbReference type="Proteomes" id="UP000184383"/>
    </source>
</evidence>
<proteinExistence type="predicted"/>
<dbReference type="VEuPathDB" id="FungiDB:ASPWEDRAFT_41101"/>
<accession>A0A1L9RM25</accession>
<dbReference type="RefSeq" id="XP_040689544.1">
    <property type="nucleotide sequence ID" value="XM_040835472.1"/>
</dbReference>
<reference evidence="2" key="1">
    <citation type="journal article" date="2017" name="Genome Biol.">
        <title>Comparative genomics reveals high biological diversity and specific adaptations in the industrially and medically important fungal genus Aspergillus.</title>
        <authorList>
            <person name="de Vries R.P."/>
            <person name="Riley R."/>
            <person name="Wiebenga A."/>
            <person name="Aguilar-Osorio G."/>
            <person name="Amillis S."/>
            <person name="Uchima C.A."/>
            <person name="Anderluh G."/>
            <person name="Asadollahi M."/>
            <person name="Askin M."/>
            <person name="Barry K."/>
            <person name="Battaglia E."/>
            <person name="Bayram O."/>
            <person name="Benocci T."/>
            <person name="Braus-Stromeyer S.A."/>
            <person name="Caldana C."/>
            <person name="Canovas D."/>
            <person name="Cerqueira G.C."/>
            <person name="Chen F."/>
            <person name="Chen W."/>
            <person name="Choi C."/>
            <person name="Clum A."/>
            <person name="Dos Santos R.A."/>
            <person name="Damasio A.R."/>
            <person name="Diallinas G."/>
            <person name="Emri T."/>
            <person name="Fekete E."/>
            <person name="Flipphi M."/>
            <person name="Freyberg S."/>
            <person name="Gallo A."/>
            <person name="Gournas C."/>
            <person name="Habgood R."/>
            <person name="Hainaut M."/>
            <person name="Harispe M.L."/>
            <person name="Henrissat B."/>
            <person name="Hilden K.S."/>
            <person name="Hope R."/>
            <person name="Hossain A."/>
            <person name="Karabika E."/>
            <person name="Karaffa L."/>
            <person name="Karanyi Z."/>
            <person name="Krasevec N."/>
            <person name="Kuo A."/>
            <person name="Kusch H."/>
            <person name="LaButti K."/>
            <person name="Lagendijk E.L."/>
            <person name="Lapidus A."/>
            <person name="Levasseur A."/>
            <person name="Lindquist E."/>
            <person name="Lipzen A."/>
            <person name="Logrieco A.F."/>
            <person name="MacCabe A."/>
            <person name="Maekelae M.R."/>
            <person name="Malavazi I."/>
            <person name="Melin P."/>
            <person name="Meyer V."/>
            <person name="Mielnichuk N."/>
            <person name="Miskei M."/>
            <person name="Molnar A.P."/>
            <person name="Mule G."/>
            <person name="Ngan C.Y."/>
            <person name="Orejas M."/>
            <person name="Orosz E."/>
            <person name="Ouedraogo J.P."/>
            <person name="Overkamp K.M."/>
            <person name="Park H.-S."/>
            <person name="Perrone G."/>
            <person name="Piumi F."/>
            <person name="Punt P.J."/>
            <person name="Ram A.F."/>
            <person name="Ramon A."/>
            <person name="Rauscher S."/>
            <person name="Record E."/>
            <person name="Riano-Pachon D.M."/>
            <person name="Robert V."/>
            <person name="Roehrig J."/>
            <person name="Ruller R."/>
            <person name="Salamov A."/>
            <person name="Salih N.S."/>
            <person name="Samson R.A."/>
            <person name="Sandor E."/>
            <person name="Sanguinetti M."/>
            <person name="Schuetze T."/>
            <person name="Sepcic K."/>
            <person name="Shelest E."/>
            <person name="Sherlock G."/>
            <person name="Sophianopoulou V."/>
            <person name="Squina F.M."/>
            <person name="Sun H."/>
            <person name="Susca A."/>
            <person name="Todd R.B."/>
            <person name="Tsang A."/>
            <person name="Unkles S.E."/>
            <person name="van de Wiele N."/>
            <person name="van Rossen-Uffink D."/>
            <person name="Oliveira J.V."/>
            <person name="Vesth T.C."/>
            <person name="Visser J."/>
            <person name="Yu J.-H."/>
            <person name="Zhou M."/>
            <person name="Andersen M.R."/>
            <person name="Archer D.B."/>
            <person name="Baker S.E."/>
            <person name="Benoit I."/>
            <person name="Brakhage A.A."/>
            <person name="Braus G.H."/>
            <person name="Fischer R."/>
            <person name="Frisvad J.C."/>
            <person name="Goldman G.H."/>
            <person name="Houbraken J."/>
            <person name="Oakley B."/>
            <person name="Pocsi I."/>
            <person name="Scazzocchio C."/>
            <person name="Seiboth B."/>
            <person name="vanKuyk P.A."/>
            <person name="Wortman J."/>
            <person name="Dyer P.S."/>
            <person name="Grigoriev I.V."/>
        </authorList>
    </citation>
    <scope>NUCLEOTIDE SEQUENCE [LARGE SCALE GENOMIC DNA]</scope>
    <source>
        <strain evidence="2">DTO 134E9</strain>
    </source>
</reference>
<organism evidence="1 2">
    <name type="scientific">Aspergillus wentii DTO 134E9</name>
    <dbReference type="NCBI Taxonomy" id="1073089"/>
    <lineage>
        <taxon>Eukaryota</taxon>
        <taxon>Fungi</taxon>
        <taxon>Dikarya</taxon>
        <taxon>Ascomycota</taxon>
        <taxon>Pezizomycotina</taxon>
        <taxon>Eurotiomycetes</taxon>
        <taxon>Eurotiomycetidae</taxon>
        <taxon>Eurotiales</taxon>
        <taxon>Aspergillaceae</taxon>
        <taxon>Aspergillus</taxon>
        <taxon>Aspergillus subgen. Cremei</taxon>
    </lineage>
</organism>
<gene>
    <name evidence="1" type="ORF">ASPWEDRAFT_41101</name>
</gene>
<dbReference type="EMBL" id="KV878212">
    <property type="protein sequence ID" value="OJJ35868.1"/>
    <property type="molecule type" value="Genomic_DNA"/>
</dbReference>
<keyword evidence="2" id="KW-1185">Reference proteome</keyword>
<name>A0A1L9RM25_ASPWE</name>
<sequence>MGNEYIRFENIYSGNRQPDAFMFHAACWDLFMKHFVSGELKIDRLFQFCTADTDWAHGDGLLHGLYSMELANGV</sequence>
<dbReference type="AlphaFoldDB" id="A0A1L9RM25"/>